<keyword evidence="1" id="KW-0808">Transferase</keyword>
<name>A0ABD5R2Q6_9EURY</name>
<dbReference type="InterPro" id="IPR000700">
    <property type="entry name" value="PAS-assoc_C"/>
</dbReference>
<organism evidence="7 8">
    <name type="scientific">Halorubrum rubrum</name>
    <dbReference type="NCBI Taxonomy" id="1126240"/>
    <lineage>
        <taxon>Archaea</taxon>
        <taxon>Methanobacteriati</taxon>
        <taxon>Methanobacteriota</taxon>
        <taxon>Stenosarchaea group</taxon>
        <taxon>Halobacteria</taxon>
        <taxon>Halobacteriales</taxon>
        <taxon>Haloferacaceae</taxon>
        <taxon>Halorubrum</taxon>
    </lineage>
</organism>
<comment type="caution">
    <text evidence="7">The sequence shown here is derived from an EMBL/GenBank/DDBJ whole genome shotgun (WGS) entry which is preliminary data.</text>
</comment>
<dbReference type="InterPro" id="IPR011006">
    <property type="entry name" value="CheY-like_superfamily"/>
</dbReference>
<evidence type="ECO:0000313" key="8">
    <source>
        <dbReference type="Proteomes" id="UP001596118"/>
    </source>
</evidence>
<dbReference type="InterPro" id="IPR001610">
    <property type="entry name" value="PAC"/>
</dbReference>
<dbReference type="SMART" id="SM00091">
    <property type="entry name" value="PAS"/>
    <property type="match status" value="3"/>
</dbReference>
<evidence type="ECO:0000313" key="7">
    <source>
        <dbReference type="EMBL" id="MFC5279267.1"/>
    </source>
</evidence>
<dbReference type="SMART" id="SM00448">
    <property type="entry name" value="REC"/>
    <property type="match status" value="1"/>
</dbReference>
<dbReference type="CDD" id="cd00156">
    <property type="entry name" value="REC"/>
    <property type="match status" value="1"/>
</dbReference>
<feature type="domain" description="PAC" evidence="6">
    <location>
        <begin position="502"/>
        <end position="556"/>
    </location>
</feature>
<gene>
    <name evidence="7" type="ORF">ACFPM1_10955</name>
</gene>
<dbReference type="PROSITE" id="PS50110">
    <property type="entry name" value="RESPONSE_REGULATORY"/>
    <property type="match status" value="1"/>
</dbReference>
<feature type="domain" description="PAC" evidence="6">
    <location>
        <begin position="629"/>
        <end position="679"/>
    </location>
</feature>
<evidence type="ECO:0000256" key="3">
    <source>
        <dbReference type="PROSITE-ProRule" id="PRU00169"/>
    </source>
</evidence>
<dbReference type="SMART" id="SM00086">
    <property type="entry name" value="PAC"/>
    <property type="match status" value="3"/>
</dbReference>
<dbReference type="Pfam" id="PF13185">
    <property type="entry name" value="GAF_2"/>
    <property type="match status" value="1"/>
</dbReference>
<feature type="modified residue" description="4-aspartylphosphate" evidence="3">
    <location>
        <position position="60"/>
    </location>
</feature>
<protein>
    <submittedName>
        <fullName evidence="7">PAS domain S-box protein</fullName>
    </submittedName>
</protein>
<dbReference type="SUPFAM" id="SSF55781">
    <property type="entry name" value="GAF domain-like"/>
    <property type="match status" value="1"/>
</dbReference>
<dbReference type="InterPro" id="IPR000014">
    <property type="entry name" value="PAS"/>
</dbReference>
<feature type="domain" description="PAS" evidence="5">
    <location>
        <begin position="557"/>
        <end position="599"/>
    </location>
</feature>
<dbReference type="SUPFAM" id="SSF55785">
    <property type="entry name" value="PYP-like sensor domain (PAS domain)"/>
    <property type="match status" value="3"/>
</dbReference>
<dbReference type="InterPro" id="IPR029016">
    <property type="entry name" value="GAF-like_dom_sf"/>
</dbReference>
<dbReference type="GO" id="GO:0016301">
    <property type="term" value="F:kinase activity"/>
    <property type="evidence" value="ECO:0007669"/>
    <property type="project" value="UniProtKB-KW"/>
</dbReference>
<dbReference type="PANTHER" id="PTHR44757">
    <property type="entry name" value="DIGUANYLATE CYCLASE DGCP"/>
    <property type="match status" value="1"/>
</dbReference>
<dbReference type="PROSITE" id="PS50112">
    <property type="entry name" value="PAS"/>
    <property type="match status" value="2"/>
</dbReference>
<feature type="domain" description="PAC" evidence="6">
    <location>
        <begin position="384"/>
        <end position="434"/>
    </location>
</feature>
<accession>A0ABD5R2Q6</accession>
<dbReference type="InterPro" id="IPR035965">
    <property type="entry name" value="PAS-like_dom_sf"/>
</dbReference>
<evidence type="ECO:0000259" key="5">
    <source>
        <dbReference type="PROSITE" id="PS50112"/>
    </source>
</evidence>
<dbReference type="Proteomes" id="UP001596118">
    <property type="component" value="Unassembled WGS sequence"/>
</dbReference>
<keyword evidence="8" id="KW-1185">Reference proteome</keyword>
<sequence length="688" mass="78622">MSDRHGSVRVLHVDDEPDLAELTANFLERSDDRLRVETTTSATEGVDRLREGNFDCVISDYDMPKRDGLDFLDAVREEYDDLPFILYTGKGSEEVASEAIARGVTDYLQKESGTGQYDLLANRVLNAVQQHRATRRAENLERVRRVLRDVNQALVRVETRDEIESSVCEIISKADPYRFAWIGEYDPDSQTVQPRATAGIEEGYLDAIDITIDESVTGERPTGHAVRTRELTVVQNIRENDEYEPWREDALERGYQSSAAIPLVYGDTQYGVLNVYAERTYAFDDREQELLDELAGDISHAISHAETRADQRRYERVIENLPVGIYRATPGAAGRILDANPALAEMFGAESPDEMVGREVTEFYADPEERVELSQQLREECIVREMELRQVTVTGNDIWVAVTAMCTEEDDEIYFDGIIKDVTKRKERERQLRVFQNAVETAGHSIYFTDTDGTIRYVNSAFEETTGYTADEAIGENPRILQSGEQDVEFYEEMWETILAGEVWRNELVNQSKSGERYVVDQTIAPVEDESGEIERFVAVNVDITERKDRERELDRSRDRWRALFESSPDAIAVHDVNGDIIEVNEQNVETLGYSREELCSMNVADYEIGHSRDELQNLWTSLDPGERIKVEGEHRRKDGSTFPVEVWATKFEFKDEERFIALGRDITERMEYEQDIDNRDGSNGSGG</sequence>
<dbReference type="Gene3D" id="3.30.450.20">
    <property type="entry name" value="PAS domain"/>
    <property type="match status" value="3"/>
</dbReference>
<keyword evidence="2" id="KW-0418">Kinase</keyword>
<evidence type="ECO:0000259" key="6">
    <source>
        <dbReference type="PROSITE" id="PS50113"/>
    </source>
</evidence>
<dbReference type="InterPro" id="IPR013767">
    <property type="entry name" value="PAS_fold"/>
</dbReference>
<proteinExistence type="predicted"/>
<evidence type="ECO:0000256" key="2">
    <source>
        <dbReference type="ARBA" id="ARBA00022777"/>
    </source>
</evidence>
<evidence type="ECO:0000256" key="1">
    <source>
        <dbReference type="ARBA" id="ARBA00022679"/>
    </source>
</evidence>
<dbReference type="PANTHER" id="PTHR44757:SF2">
    <property type="entry name" value="BIOFILM ARCHITECTURE MAINTENANCE PROTEIN MBAA"/>
    <property type="match status" value="1"/>
</dbReference>
<dbReference type="Pfam" id="PF13426">
    <property type="entry name" value="PAS_9"/>
    <property type="match status" value="1"/>
</dbReference>
<evidence type="ECO:0000259" key="4">
    <source>
        <dbReference type="PROSITE" id="PS50110"/>
    </source>
</evidence>
<keyword evidence="3" id="KW-0597">Phosphoprotein</keyword>
<dbReference type="PROSITE" id="PS50113">
    <property type="entry name" value="PAC"/>
    <property type="match status" value="3"/>
</dbReference>
<dbReference type="CDD" id="cd00130">
    <property type="entry name" value="PAS"/>
    <property type="match status" value="3"/>
</dbReference>
<dbReference type="Pfam" id="PF00989">
    <property type="entry name" value="PAS"/>
    <property type="match status" value="2"/>
</dbReference>
<dbReference type="SUPFAM" id="SSF52172">
    <property type="entry name" value="CheY-like"/>
    <property type="match status" value="1"/>
</dbReference>
<feature type="domain" description="Response regulatory" evidence="4">
    <location>
        <begin position="9"/>
        <end position="125"/>
    </location>
</feature>
<reference evidence="7 8" key="1">
    <citation type="journal article" date="2019" name="Int. J. Syst. Evol. Microbiol.">
        <title>The Global Catalogue of Microorganisms (GCM) 10K type strain sequencing project: providing services to taxonomists for standard genome sequencing and annotation.</title>
        <authorList>
            <consortium name="The Broad Institute Genomics Platform"/>
            <consortium name="The Broad Institute Genome Sequencing Center for Infectious Disease"/>
            <person name="Wu L."/>
            <person name="Ma J."/>
        </authorList>
    </citation>
    <scope>NUCLEOTIDE SEQUENCE [LARGE SCALE GENOMIC DNA]</scope>
    <source>
        <strain evidence="7 8">CGMCC 1.12124</strain>
    </source>
</reference>
<dbReference type="Gene3D" id="3.30.450.40">
    <property type="match status" value="1"/>
</dbReference>
<dbReference type="AlphaFoldDB" id="A0ABD5R2Q6"/>
<dbReference type="EMBL" id="JBHSKY010000008">
    <property type="protein sequence ID" value="MFC5279267.1"/>
    <property type="molecule type" value="Genomic_DNA"/>
</dbReference>
<dbReference type="InterPro" id="IPR052155">
    <property type="entry name" value="Biofilm_reg_signaling"/>
</dbReference>
<dbReference type="Pfam" id="PF00072">
    <property type="entry name" value="Response_reg"/>
    <property type="match status" value="1"/>
</dbReference>
<dbReference type="Gene3D" id="3.40.50.2300">
    <property type="match status" value="1"/>
</dbReference>
<dbReference type="NCBIfam" id="TIGR00229">
    <property type="entry name" value="sensory_box"/>
    <property type="match status" value="3"/>
</dbReference>
<dbReference type="InterPro" id="IPR003018">
    <property type="entry name" value="GAF"/>
</dbReference>
<dbReference type="InterPro" id="IPR001789">
    <property type="entry name" value="Sig_transdc_resp-reg_receiver"/>
</dbReference>
<feature type="domain" description="PAS" evidence="5">
    <location>
        <begin position="431"/>
        <end position="502"/>
    </location>
</feature>
<dbReference type="RefSeq" id="WP_256411829.1">
    <property type="nucleotide sequence ID" value="NZ_JANHDM010000006.1"/>
</dbReference>